<proteinExistence type="predicted"/>
<organism evidence="1 2">
    <name type="scientific">Favolaschia claudopus</name>
    <dbReference type="NCBI Taxonomy" id="2862362"/>
    <lineage>
        <taxon>Eukaryota</taxon>
        <taxon>Fungi</taxon>
        <taxon>Dikarya</taxon>
        <taxon>Basidiomycota</taxon>
        <taxon>Agaricomycotina</taxon>
        <taxon>Agaricomycetes</taxon>
        <taxon>Agaricomycetidae</taxon>
        <taxon>Agaricales</taxon>
        <taxon>Marasmiineae</taxon>
        <taxon>Mycenaceae</taxon>
        <taxon>Favolaschia</taxon>
    </lineage>
</organism>
<dbReference type="AlphaFoldDB" id="A0AAW0AJS1"/>
<keyword evidence="2" id="KW-1185">Reference proteome</keyword>
<sequence>MHILSVFQHAEAAAHFRLSPTALPVRAIAAHEVTPPYPMLFVVHHPDLVFSAFPGTRTQSRTLLVAYSPTTSVTPFNILPSPTLALPLCESSQGSDTQFAIPSLGKVRCMPSPSASLIAAFWTPAHHLVVHRIRSPSRIPLRFVAMNQGGASFFVDLRVHACTLRRIETAVECRIAHGDLCQRFCRVFGPAPGRRMFEGELSMESRHLVRSISHGAPSSFFKPTGLTRDSAAAPAAPHPGQLGALPARLRYGCSSSRALGCSFRRRFPASAGGAPHSQPNDSLLAEGRPSRLAVWVLETLVMPIIRVRRRGCGYQHTRRGGFRLASSALPTNLLDALSTMSLTVGGVCAPTEHAAHTASSTFWILSCTRWRGRRCQLVCA</sequence>
<protein>
    <submittedName>
        <fullName evidence="1">Uncharacterized protein</fullName>
    </submittedName>
</protein>
<accession>A0AAW0AJS1</accession>
<dbReference type="EMBL" id="JAWWNJ010000060">
    <property type="protein sequence ID" value="KAK7013332.1"/>
    <property type="molecule type" value="Genomic_DNA"/>
</dbReference>
<name>A0AAW0AJS1_9AGAR</name>
<comment type="caution">
    <text evidence="1">The sequence shown here is derived from an EMBL/GenBank/DDBJ whole genome shotgun (WGS) entry which is preliminary data.</text>
</comment>
<evidence type="ECO:0000313" key="1">
    <source>
        <dbReference type="EMBL" id="KAK7013332.1"/>
    </source>
</evidence>
<reference evidence="1 2" key="1">
    <citation type="journal article" date="2024" name="J Genomics">
        <title>Draft genome sequencing and assembly of Favolaschia claudopus CIRM-BRFM 2984 isolated from oak limbs.</title>
        <authorList>
            <person name="Navarro D."/>
            <person name="Drula E."/>
            <person name="Chaduli D."/>
            <person name="Cazenave R."/>
            <person name="Ahrendt S."/>
            <person name="Wang J."/>
            <person name="Lipzen A."/>
            <person name="Daum C."/>
            <person name="Barry K."/>
            <person name="Grigoriev I.V."/>
            <person name="Favel A."/>
            <person name="Rosso M.N."/>
            <person name="Martin F."/>
        </authorList>
    </citation>
    <scope>NUCLEOTIDE SEQUENCE [LARGE SCALE GENOMIC DNA]</scope>
    <source>
        <strain evidence="1 2">CIRM-BRFM 2984</strain>
    </source>
</reference>
<gene>
    <name evidence="1" type="ORF">R3P38DRAFT_3207514</name>
</gene>
<evidence type="ECO:0000313" key="2">
    <source>
        <dbReference type="Proteomes" id="UP001362999"/>
    </source>
</evidence>
<dbReference type="Proteomes" id="UP001362999">
    <property type="component" value="Unassembled WGS sequence"/>
</dbReference>